<dbReference type="Proteomes" id="UP001159387">
    <property type="component" value="Unassembled WGS sequence"/>
</dbReference>
<dbReference type="SMART" id="SM00327">
    <property type="entry name" value="VWA"/>
    <property type="match status" value="1"/>
</dbReference>
<sequence>MPLGMPEFVENPETRCPVILLLDVSGSMSGKPLQELNRGLAAFQQDVSQDAQASLSVEVAIVTFGPVQLSQDFVTIDNFTPPELEPEGLTPMGGAIEYALDLLENRKTIYKNNGISYYRPWVFLITDGAPTDDWSQAAKRLQDAESNRGLCFFAVGVEGADFDTLKRISPERPPVKLNGLDFRSLFVWLSASMKRVSSGKVGEAVALPPVAWGQITS</sequence>
<evidence type="ECO:0000313" key="2">
    <source>
        <dbReference type="EMBL" id="MDH6062097.1"/>
    </source>
</evidence>
<evidence type="ECO:0000313" key="3">
    <source>
        <dbReference type="Proteomes" id="UP001159387"/>
    </source>
</evidence>
<reference evidence="2 3" key="1">
    <citation type="journal article" date="2023" name="J. Phycol.">
        <title>Chrysosporum ovalisporum is synonymous with the true-branching cyanobacterium Umezakia natans (Nostocales/Aphanizomenonaceae).</title>
        <authorList>
            <person name="McGregor G.B."/>
            <person name="Sendall B.C."/>
            <person name="Niiyama Y."/>
            <person name="Tuji A."/>
            <person name="Willis A."/>
        </authorList>
    </citation>
    <scope>NUCLEOTIDE SEQUENCE [LARGE SCALE GENOMIC DNA]</scope>
    <source>
        <strain evidence="2 3">ANA360D</strain>
    </source>
</reference>
<comment type="caution">
    <text evidence="2">The sequence shown here is derived from an EMBL/GenBank/DDBJ whole genome shotgun (WGS) entry which is preliminary data.</text>
</comment>
<name>A0AA43KD41_9CYAN</name>
<feature type="domain" description="VWFA" evidence="1">
    <location>
        <begin position="17"/>
        <end position="205"/>
    </location>
</feature>
<dbReference type="AlphaFoldDB" id="A0AA43KD41"/>
<evidence type="ECO:0000259" key="1">
    <source>
        <dbReference type="PROSITE" id="PS50234"/>
    </source>
</evidence>
<keyword evidence="3" id="KW-1185">Reference proteome</keyword>
<dbReference type="RefSeq" id="WP_280656037.1">
    <property type="nucleotide sequence ID" value="NZ_JANQDH010000116.1"/>
</dbReference>
<dbReference type="InterPro" id="IPR002035">
    <property type="entry name" value="VWF_A"/>
</dbReference>
<proteinExistence type="predicted"/>
<dbReference type="EMBL" id="JANQDH010000116">
    <property type="protein sequence ID" value="MDH6062097.1"/>
    <property type="molecule type" value="Genomic_DNA"/>
</dbReference>
<organism evidence="2 3">
    <name type="scientific">Chrysosporum bergii ANA360D</name>
    <dbReference type="NCBI Taxonomy" id="617107"/>
    <lineage>
        <taxon>Bacteria</taxon>
        <taxon>Bacillati</taxon>
        <taxon>Cyanobacteriota</taxon>
        <taxon>Cyanophyceae</taxon>
        <taxon>Nostocales</taxon>
        <taxon>Nodulariaceae</taxon>
        <taxon>Chrysosporum</taxon>
    </lineage>
</organism>
<gene>
    <name evidence="2" type="ORF">NWP17_16925</name>
</gene>
<dbReference type="PROSITE" id="PS50234">
    <property type="entry name" value="VWFA"/>
    <property type="match status" value="1"/>
</dbReference>
<dbReference type="InterPro" id="IPR036465">
    <property type="entry name" value="vWFA_dom_sf"/>
</dbReference>
<dbReference type="SUPFAM" id="SSF53300">
    <property type="entry name" value="vWA-like"/>
    <property type="match status" value="1"/>
</dbReference>
<accession>A0AA43KD41</accession>
<dbReference type="PIRSF" id="PIRSF020634">
    <property type="entry name" value="TerY_vWA"/>
    <property type="match status" value="1"/>
</dbReference>
<dbReference type="Pfam" id="PF00092">
    <property type="entry name" value="VWA"/>
    <property type="match status" value="1"/>
</dbReference>
<dbReference type="InterPro" id="IPR011392">
    <property type="entry name" value="Tellurite-R_TerY"/>
</dbReference>
<protein>
    <submittedName>
        <fullName evidence="2">VWA domain-containing protein</fullName>
    </submittedName>
</protein>
<dbReference type="Gene3D" id="3.40.50.410">
    <property type="entry name" value="von Willebrand factor, type A domain"/>
    <property type="match status" value="1"/>
</dbReference>